<dbReference type="Proteomes" id="UP001529510">
    <property type="component" value="Unassembled WGS sequence"/>
</dbReference>
<dbReference type="InterPro" id="IPR000909">
    <property type="entry name" value="PLipase_C_PInositol-sp_X_dom"/>
</dbReference>
<evidence type="ECO:0000256" key="1">
    <source>
        <dbReference type="SAM" id="MobiDB-lite"/>
    </source>
</evidence>
<dbReference type="EMBL" id="JAMKFB020000018">
    <property type="protein sequence ID" value="KAL0167797.1"/>
    <property type="molecule type" value="Genomic_DNA"/>
</dbReference>
<dbReference type="SUPFAM" id="SSF51695">
    <property type="entry name" value="PLC-like phosphodiesterases"/>
    <property type="match status" value="1"/>
</dbReference>
<sequence>YPVVLSIEEHCDIKQQKMMAQILRDVFQDKLLTEPLEPEADDLPSPNQLKGKIIIK</sequence>
<accession>A0ABD0P1B2</accession>
<proteinExistence type="predicted"/>
<dbReference type="InterPro" id="IPR017946">
    <property type="entry name" value="PLC-like_Pdiesterase_TIM-brl"/>
</dbReference>
<dbReference type="Pfam" id="PF00388">
    <property type="entry name" value="PI-PLC-X"/>
    <property type="match status" value="1"/>
</dbReference>
<protein>
    <recommendedName>
        <fullName evidence="2">Phosphatidylinositol-specific phospholipase C X domain-containing protein</fullName>
    </recommendedName>
</protein>
<dbReference type="InterPro" id="IPR001192">
    <property type="entry name" value="PI-PLC_fam"/>
</dbReference>
<evidence type="ECO:0000313" key="4">
    <source>
        <dbReference type="Proteomes" id="UP001529510"/>
    </source>
</evidence>
<organism evidence="3 4">
    <name type="scientific">Cirrhinus mrigala</name>
    <name type="common">Mrigala</name>
    <dbReference type="NCBI Taxonomy" id="683832"/>
    <lineage>
        <taxon>Eukaryota</taxon>
        <taxon>Metazoa</taxon>
        <taxon>Chordata</taxon>
        <taxon>Craniata</taxon>
        <taxon>Vertebrata</taxon>
        <taxon>Euteleostomi</taxon>
        <taxon>Actinopterygii</taxon>
        <taxon>Neopterygii</taxon>
        <taxon>Teleostei</taxon>
        <taxon>Ostariophysi</taxon>
        <taxon>Cypriniformes</taxon>
        <taxon>Cyprinidae</taxon>
        <taxon>Labeoninae</taxon>
        <taxon>Labeonini</taxon>
        <taxon>Cirrhinus</taxon>
    </lineage>
</organism>
<feature type="non-terminal residue" evidence="3">
    <location>
        <position position="56"/>
    </location>
</feature>
<evidence type="ECO:0000313" key="3">
    <source>
        <dbReference type="EMBL" id="KAL0167797.1"/>
    </source>
</evidence>
<dbReference type="PROSITE" id="PS50007">
    <property type="entry name" value="PIPLC_X_DOMAIN"/>
    <property type="match status" value="1"/>
</dbReference>
<feature type="non-terminal residue" evidence="3">
    <location>
        <position position="1"/>
    </location>
</feature>
<gene>
    <name evidence="3" type="ORF">M9458_036019</name>
</gene>
<dbReference type="PANTHER" id="PTHR10336">
    <property type="entry name" value="PHOSPHOINOSITIDE-SPECIFIC PHOSPHOLIPASE C FAMILY PROTEIN"/>
    <property type="match status" value="1"/>
</dbReference>
<keyword evidence="4" id="KW-1185">Reference proteome</keyword>
<feature type="domain" description="Phosphatidylinositol-specific phospholipase C X" evidence="2">
    <location>
        <begin position="1"/>
        <end position="56"/>
    </location>
</feature>
<dbReference type="AlphaFoldDB" id="A0ABD0P1B2"/>
<evidence type="ECO:0000259" key="2">
    <source>
        <dbReference type="Pfam" id="PF00388"/>
    </source>
</evidence>
<dbReference type="PANTHER" id="PTHR10336:SF25">
    <property type="entry name" value="1-PHOSPHATIDYLINOSITOL 4,5-BISPHOSPHATE PHOSPHODIESTERASE GAMMA-2"/>
    <property type="match status" value="1"/>
</dbReference>
<reference evidence="3 4" key="1">
    <citation type="submission" date="2024-05" db="EMBL/GenBank/DDBJ databases">
        <title>Genome sequencing and assembly of Indian major carp, Cirrhinus mrigala (Hamilton, 1822).</title>
        <authorList>
            <person name="Mohindra V."/>
            <person name="Chowdhury L.M."/>
            <person name="Lal K."/>
            <person name="Jena J.K."/>
        </authorList>
    </citation>
    <scope>NUCLEOTIDE SEQUENCE [LARGE SCALE GENOMIC DNA]</scope>
    <source>
        <strain evidence="3">CM1030</strain>
        <tissue evidence="3">Blood</tissue>
    </source>
</reference>
<feature type="region of interest" description="Disordered" evidence="1">
    <location>
        <begin position="36"/>
        <end position="56"/>
    </location>
</feature>
<name>A0ABD0P1B2_CIRMR</name>
<dbReference type="Gene3D" id="3.20.20.190">
    <property type="entry name" value="Phosphatidylinositol (PI) phosphodiesterase"/>
    <property type="match status" value="1"/>
</dbReference>
<comment type="caution">
    <text evidence="3">The sequence shown here is derived from an EMBL/GenBank/DDBJ whole genome shotgun (WGS) entry which is preliminary data.</text>
</comment>